<dbReference type="SUPFAM" id="SSF51735">
    <property type="entry name" value="NAD(P)-binding Rossmann-fold domains"/>
    <property type="match status" value="1"/>
</dbReference>
<dbReference type="Gene3D" id="3.40.50.720">
    <property type="entry name" value="NAD(P)-binding Rossmann-like Domain"/>
    <property type="match status" value="1"/>
</dbReference>
<dbReference type="AlphaFoldDB" id="A0A7R9M9Y1"/>
<sequence length="284" mass="30606">MYFNKIVLFITISIVSANIIRVPTNIEHNWRSNGRNFTGKVVLVTGSSSGIGEITTKEFSRLGASVVVTGRNATDISRVAKEAQQLSPYKLKPLEIVADLAKPDDVNRLVNETIETFGKLDVLVNNAAIGLLATIDDKNLTDVFDAVMAVNLRAPLQLIQLVHPYLNTTNGSIINMGGIRDSSIDIRAVPIGVAKVGIDYSVKVLAVALGPRIRINAVDPGPILTESLKKYLTPEELDAIARQIPLKRIGQPIDVANGVVYLASDDARYITGTNLVIDGGLTVI</sequence>
<dbReference type="Pfam" id="PF13561">
    <property type="entry name" value="adh_short_C2"/>
    <property type="match status" value="1"/>
</dbReference>
<feature type="chain" id="PRO_5036403612" evidence="1">
    <location>
        <begin position="18"/>
        <end position="284"/>
    </location>
</feature>
<protein>
    <submittedName>
        <fullName evidence="2">Uncharacterized protein</fullName>
    </submittedName>
</protein>
<evidence type="ECO:0000256" key="1">
    <source>
        <dbReference type="SAM" id="SignalP"/>
    </source>
</evidence>
<dbReference type="InterPro" id="IPR036291">
    <property type="entry name" value="NAD(P)-bd_dom_sf"/>
</dbReference>
<dbReference type="PANTHER" id="PTHR43975:SF2">
    <property type="entry name" value="EG:BACR7A4.14 PROTEIN-RELATED"/>
    <property type="match status" value="1"/>
</dbReference>
<dbReference type="FunFam" id="3.40.50.720:FF:000084">
    <property type="entry name" value="Short-chain dehydrogenase reductase"/>
    <property type="match status" value="1"/>
</dbReference>
<dbReference type="PANTHER" id="PTHR43975">
    <property type="entry name" value="ZGC:101858"/>
    <property type="match status" value="1"/>
</dbReference>
<dbReference type="EMBL" id="OC924864">
    <property type="protein sequence ID" value="CAD7655789.1"/>
    <property type="molecule type" value="Genomic_DNA"/>
</dbReference>
<gene>
    <name evidence="2" type="ORF">ONB1V03_LOCUS12430</name>
</gene>
<dbReference type="Proteomes" id="UP000728032">
    <property type="component" value="Unassembled WGS sequence"/>
</dbReference>
<organism evidence="2">
    <name type="scientific">Oppiella nova</name>
    <dbReference type="NCBI Taxonomy" id="334625"/>
    <lineage>
        <taxon>Eukaryota</taxon>
        <taxon>Metazoa</taxon>
        <taxon>Ecdysozoa</taxon>
        <taxon>Arthropoda</taxon>
        <taxon>Chelicerata</taxon>
        <taxon>Arachnida</taxon>
        <taxon>Acari</taxon>
        <taxon>Acariformes</taxon>
        <taxon>Sarcoptiformes</taxon>
        <taxon>Oribatida</taxon>
        <taxon>Brachypylina</taxon>
        <taxon>Oppioidea</taxon>
        <taxon>Oppiidae</taxon>
        <taxon>Oppiella</taxon>
    </lineage>
</organism>
<feature type="signal peptide" evidence="1">
    <location>
        <begin position="1"/>
        <end position="17"/>
    </location>
</feature>
<keyword evidence="3" id="KW-1185">Reference proteome</keyword>
<dbReference type="OrthoDB" id="6432056at2759"/>
<dbReference type="EMBL" id="CAJPVJ010010039">
    <property type="protein sequence ID" value="CAG2172976.1"/>
    <property type="molecule type" value="Genomic_DNA"/>
</dbReference>
<reference evidence="2" key="1">
    <citation type="submission" date="2020-11" db="EMBL/GenBank/DDBJ databases">
        <authorList>
            <person name="Tran Van P."/>
        </authorList>
    </citation>
    <scope>NUCLEOTIDE SEQUENCE</scope>
</reference>
<keyword evidence="1" id="KW-0732">Signal</keyword>
<dbReference type="InterPro" id="IPR002347">
    <property type="entry name" value="SDR_fam"/>
</dbReference>
<proteinExistence type="predicted"/>
<evidence type="ECO:0000313" key="2">
    <source>
        <dbReference type="EMBL" id="CAD7655789.1"/>
    </source>
</evidence>
<dbReference type="PRINTS" id="PR00081">
    <property type="entry name" value="GDHRDH"/>
</dbReference>
<accession>A0A7R9M9Y1</accession>
<evidence type="ECO:0000313" key="3">
    <source>
        <dbReference type="Proteomes" id="UP000728032"/>
    </source>
</evidence>
<name>A0A7R9M9Y1_9ACAR</name>